<dbReference type="PROSITE" id="PS50893">
    <property type="entry name" value="ABC_TRANSPORTER_2"/>
    <property type="match status" value="1"/>
</dbReference>
<dbReference type="PROSITE" id="PS50929">
    <property type="entry name" value="ABC_TM1F"/>
    <property type="match status" value="1"/>
</dbReference>
<dbReference type="Gene3D" id="1.20.1560.10">
    <property type="entry name" value="ABC transporter type 1, transmembrane domain"/>
    <property type="match status" value="1"/>
</dbReference>
<feature type="transmembrane region" description="Helical" evidence="9">
    <location>
        <begin position="54"/>
        <end position="80"/>
    </location>
</feature>
<feature type="transmembrane region" description="Helical" evidence="9">
    <location>
        <begin position="127"/>
        <end position="151"/>
    </location>
</feature>
<comment type="caution">
    <text evidence="12">The sequence shown here is derived from an EMBL/GenBank/DDBJ whole genome shotgun (WGS) entry which is preliminary data.</text>
</comment>
<dbReference type="InterPro" id="IPR003593">
    <property type="entry name" value="AAA+_ATPase"/>
</dbReference>
<dbReference type="GO" id="GO:0016887">
    <property type="term" value="F:ATP hydrolysis activity"/>
    <property type="evidence" value="ECO:0007669"/>
    <property type="project" value="InterPro"/>
</dbReference>
<protein>
    <submittedName>
        <fullName evidence="12">Multidrug ABC transporter ATP-binding protein</fullName>
    </submittedName>
</protein>
<keyword evidence="3" id="KW-1003">Cell membrane</keyword>
<dbReference type="Gene3D" id="3.40.50.300">
    <property type="entry name" value="P-loop containing nucleotide triphosphate hydrolases"/>
    <property type="match status" value="1"/>
</dbReference>
<evidence type="ECO:0000256" key="1">
    <source>
        <dbReference type="ARBA" id="ARBA00004651"/>
    </source>
</evidence>
<dbReference type="GO" id="GO:0005524">
    <property type="term" value="F:ATP binding"/>
    <property type="evidence" value="ECO:0007669"/>
    <property type="project" value="UniProtKB-KW"/>
</dbReference>
<dbReference type="RefSeq" id="WP_075361758.1">
    <property type="nucleotide sequence ID" value="NZ_MPDM01000005.1"/>
</dbReference>
<dbReference type="SMART" id="SM00382">
    <property type="entry name" value="AAA"/>
    <property type="match status" value="1"/>
</dbReference>
<keyword evidence="13" id="KW-1185">Reference proteome</keyword>
<dbReference type="InterPro" id="IPR011527">
    <property type="entry name" value="ABC1_TM_dom"/>
</dbReference>
<dbReference type="PANTHER" id="PTHR43394">
    <property type="entry name" value="ATP-DEPENDENT PERMEASE MDL1, MITOCHONDRIAL"/>
    <property type="match status" value="1"/>
</dbReference>
<dbReference type="Pfam" id="PF00005">
    <property type="entry name" value="ABC_tran"/>
    <property type="match status" value="1"/>
</dbReference>
<comment type="subcellular location">
    <subcellularLocation>
        <location evidence="1">Cell membrane</location>
        <topology evidence="1">Multi-pass membrane protein</topology>
    </subcellularLocation>
</comment>
<organism evidence="12 13">
    <name type="scientific">Boudabousia marimammalium</name>
    <dbReference type="NCBI Taxonomy" id="156892"/>
    <lineage>
        <taxon>Bacteria</taxon>
        <taxon>Bacillati</taxon>
        <taxon>Actinomycetota</taxon>
        <taxon>Actinomycetes</taxon>
        <taxon>Actinomycetales</taxon>
        <taxon>Actinomycetaceae</taxon>
        <taxon>Boudabousia</taxon>
    </lineage>
</organism>
<evidence type="ECO:0000259" key="11">
    <source>
        <dbReference type="PROSITE" id="PS50929"/>
    </source>
</evidence>
<evidence type="ECO:0000256" key="7">
    <source>
        <dbReference type="ARBA" id="ARBA00022989"/>
    </source>
</evidence>
<evidence type="ECO:0000256" key="6">
    <source>
        <dbReference type="ARBA" id="ARBA00022840"/>
    </source>
</evidence>
<dbReference type="GO" id="GO:0015421">
    <property type="term" value="F:ABC-type oligopeptide transporter activity"/>
    <property type="evidence" value="ECO:0007669"/>
    <property type="project" value="TreeGrafter"/>
</dbReference>
<keyword evidence="5" id="KW-0547">Nucleotide-binding</keyword>
<proteinExistence type="predicted"/>
<dbReference type="SUPFAM" id="SSF90123">
    <property type="entry name" value="ABC transporter transmembrane region"/>
    <property type="match status" value="1"/>
</dbReference>
<dbReference type="InterPro" id="IPR039421">
    <property type="entry name" value="Type_1_exporter"/>
</dbReference>
<dbReference type="PROSITE" id="PS00211">
    <property type="entry name" value="ABC_TRANSPORTER_1"/>
    <property type="match status" value="1"/>
</dbReference>
<dbReference type="EMBL" id="MPDM01000005">
    <property type="protein sequence ID" value="OKL48729.1"/>
    <property type="molecule type" value="Genomic_DNA"/>
</dbReference>
<keyword evidence="7 9" id="KW-1133">Transmembrane helix</keyword>
<dbReference type="SUPFAM" id="SSF52540">
    <property type="entry name" value="P-loop containing nucleoside triphosphate hydrolases"/>
    <property type="match status" value="1"/>
</dbReference>
<dbReference type="OrthoDB" id="9806127at2"/>
<feature type="domain" description="ABC transmembrane type-1" evidence="11">
    <location>
        <begin position="18"/>
        <end position="300"/>
    </location>
</feature>
<keyword evidence="8 9" id="KW-0472">Membrane</keyword>
<feature type="transmembrane region" description="Helical" evidence="9">
    <location>
        <begin position="236"/>
        <end position="262"/>
    </location>
</feature>
<evidence type="ECO:0000256" key="4">
    <source>
        <dbReference type="ARBA" id="ARBA00022692"/>
    </source>
</evidence>
<dbReference type="Proteomes" id="UP000186465">
    <property type="component" value="Unassembled WGS sequence"/>
</dbReference>
<feature type="transmembrane region" description="Helical" evidence="9">
    <location>
        <begin position="157"/>
        <end position="179"/>
    </location>
</feature>
<keyword evidence="4 9" id="KW-0812">Transmembrane</keyword>
<evidence type="ECO:0000256" key="2">
    <source>
        <dbReference type="ARBA" id="ARBA00022448"/>
    </source>
</evidence>
<evidence type="ECO:0000313" key="12">
    <source>
        <dbReference type="EMBL" id="OKL48729.1"/>
    </source>
</evidence>
<dbReference type="InterPro" id="IPR017871">
    <property type="entry name" value="ABC_transporter-like_CS"/>
</dbReference>
<evidence type="ECO:0000256" key="9">
    <source>
        <dbReference type="SAM" id="Phobius"/>
    </source>
</evidence>
<dbReference type="PANTHER" id="PTHR43394:SF1">
    <property type="entry name" value="ATP-BINDING CASSETTE SUB-FAMILY B MEMBER 10, MITOCHONDRIAL"/>
    <property type="match status" value="1"/>
</dbReference>
<feature type="transmembrane region" description="Helical" evidence="9">
    <location>
        <begin position="274"/>
        <end position="298"/>
    </location>
</feature>
<dbReference type="FunFam" id="3.40.50.300:FF:000854">
    <property type="entry name" value="Multidrug ABC transporter ATP-binding protein"/>
    <property type="match status" value="1"/>
</dbReference>
<evidence type="ECO:0000313" key="13">
    <source>
        <dbReference type="Proteomes" id="UP000186465"/>
    </source>
</evidence>
<dbReference type="Pfam" id="PF00664">
    <property type="entry name" value="ABC_membrane"/>
    <property type="match status" value="1"/>
</dbReference>
<evidence type="ECO:0000256" key="5">
    <source>
        <dbReference type="ARBA" id="ARBA00022741"/>
    </source>
</evidence>
<reference evidence="13" key="1">
    <citation type="submission" date="2016-11" db="EMBL/GenBank/DDBJ databases">
        <title>Actinomyces gypaetusis sp. nov. isolated from Gypaetus barbatus in Qinghai Tibet Plateau China.</title>
        <authorList>
            <person name="Meng X."/>
        </authorList>
    </citation>
    <scope>NUCLEOTIDE SEQUENCE [LARGE SCALE GENOMIC DNA]</scope>
    <source>
        <strain evidence="13">DSM 15383</strain>
    </source>
</reference>
<dbReference type="CDD" id="cd18548">
    <property type="entry name" value="ABC_6TM_Tm287_like"/>
    <property type="match status" value="1"/>
</dbReference>
<feature type="transmembrane region" description="Helical" evidence="9">
    <location>
        <begin position="12"/>
        <end position="34"/>
    </location>
</feature>
<feature type="domain" description="ABC transporter" evidence="10">
    <location>
        <begin position="338"/>
        <end position="577"/>
    </location>
</feature>
<dbReference type="GO" id="GO:0005886">
    <property type="term" value="C:plasma membrane"/>
    <property type="evidence" value="ECO:0007669"/>
    <property type="project" value="UniProtKB-SubCell"/>
</dbReference>
<dbReference type="InterPro" id="IPR027417">
    <property type="entry name" value="P-loop_NTPase"/>
</dbReference>
<evidence type="ECO:0000256" key="3">
    <source>
        <dbReference type="ARBA" id="ARBA00022475"/>
    </source>
</evidence>
<dbReference type="AlphaFoldDB" id="A0A1Q5PMI2"/>
<keyword evidence="6 12" id="KW-0067">ATP-binding</keyword>
<accession>A0A1Q5PMI2</accession>
<evidence type="ECO:0000256" key="8">
    <source>
        <dbReference type="ARBA" id="ARBA00023136"/>
    </source>
</evidence>
<gene>
    <name evidence="12" type="ORF">BM477_05915</name>
</gene>
<dbReference type="InterPro" id="IPR003439">
    <property type="entry name" value="ABC_transporter-like_ATP-bd"/>
</dbReference>
<dbReference type="STRING" id="156892.BM477_05915"/>
<dbReference type="InterPro" id="IPR036640">
    <property type="entry name" value="ABC1_TM_sf"/>
</dbReference>
<keyword evidence="2" id="KW-0813">Transport</keyword>
<evidence type="ECO:0000259" key="10">
    <source>
        <dbReference type="PROSITE" id="PS50893"/>
    </source>
</evidence>
<sequence length="586" mass="63947">MLFKLIREYARPHVWSILVILLMQLIQTVASLWLPSLNAAIIDDGVVIGDTNAIWHYGLLMLGMTVVQVAATIVATYYGAKVGTSISHQMRRDTFATVQTFSRAEIHEFEAASLITRATNDIQTLQMVTILAFTEMIMAPLIGVGAVIMAIRQDAGLSLLLVVVVPLLGFAMGMIMWRLQFHFRRVQTRTDRINAVLREQLSGARVIRAFVRQDAERERFDKRSTSLLEAKQGLSFLFSLMFPTINVLLGVSSVAVVGFGALRVTGGHMEIGSMIAFLNYLMQVFFSVMLLSFVFMMVPRGQVAAERIGAVLETKTSIHSPQTPRPLGPYQEGEHPTFALEDVTVQYEGAEVPVLAHVNATLRPGQTTAVIGSTGSGKSTLATLLPRLHDPSSGKLTADGIDLRELDLADLRARIAYVPQHTYLFSGTIASTVSGLAPENITEEVKEKIAQALKTAQAWEFVSRLEEGMDAPVSTGGSNFSGGQQQRLTIARALYRAADLYIFDDSFSALDYGTEARLRTALGPAIKGAAVLMVAQRVSTIAGADNILVLDRGEVVGQGTHEQLLETCETYREIVDSQIDAQEATA</sequence>
<name>A0A1Q5PMI2_9ACTO</name>